<evidence type="ECO:0000313" key="2">
    <source>
        <dbReference type="Proteomes" id="UP001056778"/>
    </source>
</evidence>
<organism evidence="1 2">
    <name type="scientific">Holotrichia oblita</name>
    <name type="common">Chafer beetle</name>
    <dbReference type="NCBI Taxonomy" id="644536"/>
    <lineage>
        <taxon>Eukaryota</taxon>
        <taxon>Metazoa</taxon>
        <taxon>Ecdysozoa</taxon>
        <taxon>Arthropoda</taxon>
        <taxon>Hexapoda</taxon>
        <taxon>Insecta</taxon>
        <taxon>Pterygota</taxon>
        <taxon>Neoptera</taxon>
        <taxon>Endopterygota</taxon>
        <taxon>Coleoptera</taxon>
        <taxon>Polyphaga</taxon>
        <taxon>Scarabaeiformia</taxon>
        <taxon>Scarabaeidae</taxon>
        <taxon>Melolonthinae</taxon>
        <taxon>Holotrichia</taxon>
    </lineage>
</organism>
<gene>
    <name evidence="1" type="ORF">MML48_1g07607</name>
</gene>
<comment type="caution">
    <text evidence="1">The sequence shown here is derived from an EMBL/GenBank/DDBJ whole genome shotgun (WGS) entry which is preliminary data.</text>
</comment>
<protein>
    <submittedName>
        <fullName evidence="1">Uncharacterized protein</fullName>
    </submittedName>
</protein>
<reference evidence="1" key="1">
    <citation type="submission" date="2022-04" db="EMBL/GenBank/DDBJ databases">
        <title>Chromosome-scale genome assembly of Holotrichia oblita Faldermann.</title>
        <authorList>
            <person name="Rongchong L."/>
        </authorList>
    </citation>
    <scope>NUCLEOTIDE SEQUENCE</scope>
    <source>
        <strain evidence="1">81SQS9</strain>
    </source>
</reference>
<keyword evidence="2" id="KW-1185">Reference proteome</keyword>
<evidence type="ECO:0000313" key="1">
    <source>
        <dbReference type="EMBL" id="KAI4471222.1"/>
    </source>
</evidence>
<dbReference type="Proteomes" id="UP001056778">
    <property type="component" value="Chromosome 1"/>
</dbReference>
<accession>A0ACB9TWU6</accession>
<sequence length="546" mass="63331">MSKLDRTKSLTPQELELRIIRARRRFKAIVRLVIANRRWLEDDQDEQLSRNVKRNVQLLTRKRAKKGLLTLQQKAILCKPAETRTEEEKMLLNRIIGGLKCFRKYPEHVKMQLAGVTYFMYFGPNRMIVRQNHEAHALYFLLTGEVVVSITTYDPIIKEKVTINVGSMLPGSMFGEVSLLHDIPRTATITTVTPCELLCLKKADFDIVLKASVKQQWNEIQKAMSRFEYFDGWDEVAVRECCIYSKIKPYIRDQAIIGDGQGVASSVYFVLKGQCKVIEHLLVTTSYDGRGRKHYAIYEPENSTQIEEEEETILDEMKQSAASLTPEPRRSIFPSELMDSATSMPSRKSVRASIVKRKTVNDDDKERISTISRRTRVSIAPSSKRKTTTSDDRGISSFREFQSKASKVRPILLVKKESVAPSITDLPHDVETHFMQVCILSETACFGLGENMRRRRVVAMSDYVECLLIPRYWLFQHNRGNLWTRIQQYLDSHIPSTEKVFQEFLNQRKWLRYRRNLAQDIFKKPPVTAYYNIPYSIRINEDIPLD</sequence>
<name>A0ACB9TWU6_HOLOL</name>
<dbReference type="EMBL" id="CM043015">
    <property type="protein sequence ID" value="KAI4471222.1"/>
    <property type="molecule type" value="Genomic_DNA"/>
</dbReference>
<proteinExistence type="predicted"/>